<feature type="transmembrane region" description="Helical" evidence="2">
    <location>
        <begin position="487"/>
        <end position="508"/>
    </location>
</feature>
<feature type="transmembrane region" description="Helical" evidence="2">
    <location>
        <begin position="286"/>
        <end position="306"/>
    </location>
</feature>
<comment type="caution">
    <text evidence="3">The sequence shown here is derived from an EMBL/GenBank/DDBJ whole genome shotgun (WGS) entry which is preliminary data.</text>
</comment>
<protein>
    <submittedName>
        <fullName evidence="3">Uncharacterized protein</fullName>
    </submittedName>
</protein>
<feature type="transmembrane region" description="Helical" evidence="2">
    <location>
        <begin position="426"/>
        <end position="448"/>
    </location>
</feature>
<keyword evidence="2" id="KW-0472">Membrane</keyword>
<keyword evidence="2" id="KW-0812">Transmembrane</keyword>
<feature type="region of interest" description="Disordered" evidence="1">
    <location>
        <begin position="676"/>
        <end position="701"/>
    </location>
</feature>
<evidence type="ECO:0000313" key="3">
    <source>
        <dbReference type="EMBL" id="KAF0723482.1"/>
    </source>
</evidence>
<feature type="compositionally biased region" description="Polar residues" evidence="1">
    <location>
        <begin position="638"/>
        <end position="652"/>
    </location>
</feature>
<dbReference type="VEuPathDB" id="FungiDB:AeMF1_016257"/>
<dbReference type="Proteomes" id="UP000481153">
    <property type="component" value="Unassembled WGS sequence"/>
</dbReference>
<proteinExistence type="predicted"/>
<keyword evidence="4" id="KW-1185">Reference proteome</keyword>
<gene>
    <name evidence="3" type="ORF">Ae201684_017636</name>
</gene>
<dbReference type="AlphaFoldDB" id="A0A6G0W8K0"/>
<evidence type="ECO:0000256" key="1">
    <source>
        <dbReference type="SAM" id="MobiDB-lite"/>
    </source>
</evidence>
<feature type="region of interest" description="Disordered" evidence="1">
    <location>
        <begin position="592"/>
        <end position="662"/>
    </location>
</feature>
<reference evidence="3 4" key="1">
    <citation type="submission" date="2019-07" db="EMBL/GenBank/DDBJ databases">
        <title>Genomics analysis of Aphanomyces spp. identifies a new class of oomycete effector associated with host adaptation.</title>
        <authorList>
            <person name="Gaulin E."/>
        </authorList>
    </citation>
    <scope>NUCLEOTIDE SEQUENCE [LARGE SCALE GENOMIC DNA]</scope>
    <source>
        <strain evidence="3 4">ATCC 201684</strain>
    </source>
</reference>
<feature type="transmembrane region" description="Helical" evidence="2">
    <location>
        <begin position="396"/>
        <end position="414"/>
    </location>
</feature>
<feature type="transmembrane region" description="Helical" evidence="2">
    <location>
        <begin position="29"/>
        <end position="47"/>
    </location>
</feature>
<dbReference type="EMBL" id="VJMJ01000305">
    <property type="protein sequence ID" value="KAF0723482.1"/>
    <property type="molecule type" value="Genomic_DNA"/>
</dbReference>
<accession>A0A6G0W8K0</accession>
<evidence type="ECO:0000313" key="4">
    <source>
        <dbReference type="Proteomes" id="UP000481153"/>
    </source>
</evidence>
<name>A0A6G0W8K0_9STRA</name>
<feature type="compositionally biased region" description="Polar residues" evidence="1">
    <location>
        <begin position="596"/>
        <end position="618"/>
    </location>
</feature>
<organism evidence="3 4">
    <name type="scientific">Aphanomyces euteiches</name>
    <dbReference type="NCBI Taxonomy" id="100861"/>
    <lineage>
        <taxon>Eukaryota</taxon>
        <taxon>Sar</taxon>
        <taxon>Stramenopiles</taxon>
        <taxon>Oomycota</taxon>
        <taxon>Saprolegniomycetes</taxon>
        <taxon>Saprolegniales</taxon>
        <taxon>Verrucalvaceae</taxon>
        <taxon>Aphanomyces</taxon>
    </lineage>
</organism>
<keyword evidence="2" id="KW-1133">Transmembrane helix</keyword>
<sequence length="766" mass="85272">MHPSPSTHAIDEHEGTLIRVKWFSRASKLISYFSTLVSYLAAILVAVDIVGNNWELNDFAGDAKHFFTPLLEVNSQQDLEATYAFPLDASPSAVSNTGRFMIESAISQVHSVGTHYFLTLSSFPIVHAANDICGRLVDSYPVDVTQQSAVYLGHVQDQVTFIRGNTLSHVFGDSIVRTKAELDANSSTLVELGYEPGRVGLDMRLTTAIPIPPPRQSVRLNVTMYRFYGKAFCTGCNAGTELGMDTCSIVYSYNDTTKTLNVSSSSAIHGQSHAVGFVFLRRLGPVISLFLRGFCVVMACAGYGAARKTVKWTDSSTLTSWFKKQMHKFAPPLHRQPSHAFDFSYFCFNSDVFVILYSIAVFIDEDVAMVYARVLTTWYKPAPFDLWTELRLRALAFRWLWFNLLLVKFMKWICHFLSTARYNGSNFVMGWLNFSTVTSVYMTVFALFERTDYIEYGNSVRVYVTSVNEDLDSIYVEFENSWYMRGLWSLVFLMVGNLIGVLIVDHVINRRWWRLVAKNSLGRQHMFNSTSILSDMNVPYEDWSFHSIVLVRTRELCTIQWFITSHISCFGLPEEPSLIRKVTSSKMAAAGIRSTGMGQSPSKTSLGTTPSSASNSQKVVAKPSPPRMSMGRSADLRPTTSGRAADNRNSTGRAADMSYPRTSIGRAADLEASRTSLVNGEGNHSRSSLGRAADNNHSRSSLGRAADVVPSSHACSEMDGVGDVIESYLIAQDQDGCLHMCDCEKREVLAIGLEGKIMRDAFVRIG</sequence>
<evidence type="ECO:0000256" key="2">
    <source>
        <dbReference type="SAM" id="Phobius"/>
    </source>
</evidence>